<dbReference type="SUPFAM" id="SSF48726">
    <property type="entry name" value="Immunoglobulin"/>
    <property type="match status" value="1"/>
</dbReference>
<evidence type="ECO:0000256" key="2">
    <source>
        <dbReference type="ARBA" id="ARBA00023180"/>
    </source>
</evidence>
<keyword evidence="1 5" id="KW-0732">Signal</keyword>
<protein>
    <recommendedName>
        <fullName evidence="6">Immunoglobulin domain-containing protein</fullName>
    </recommendedName>
</protein>
<dbReference type="PANTHER" id="PTHR44427:SF1">
    <property type="entry name" value="CARCINOEMBRYONIC ANTIGEN-RELATED CELL ADHESION MOLECULE 1"/>
    <property type="match status" value="1"/>
</dbReference>
<reference evidence="7" key="1">
    <citation type="journal article" date="2022" name="bioRxiv">
        <title>Sequencing and chromosome-scale assembly of the giantPleurodeles waltlgenome.</title>
        <authorList>
            <person name="Brown T."/>
            <person name="Elewa A."/>
            <person name="Iarovenko S."/>
            <person name="Subramanian E."/>
            <person name="Araus A.J."/>
            <person name="Petzold A."/>
            <person name="Susuki M."/>
            <person name="Suzuki K.-i.T."/>
            <person name="Hayashi T."/>
            <person name="Toyoda A."/>
            <person name="Oliveira C."/>
            <person name="Osipova E."/>
            <person name="Leigh N.D."/>
            <person name="Simon A."/>
            <person name="Yun M.H."/>
        </authorList>
    </citation>
    <scope>NUCLEOTIDE SEQUENCE</scope>
    <source>
        <strain evidence="7">20211129_DDA</strain>
        <tissue evidence="7">Liver</tissue>
    </source>
</reference>
<name>A0AAV7Q231_PLEWA</name>
<proteinExistence type="inferred from homology"/>
<keyword evidence="2" id="KW-0325">Glycoprotein</keyword>
<dbReference type="Pfam" id="PF07686">
    <property type="entry name" value="V-set"/>
    <property type="match status" value="1"/>
</dbReference>
<comment type="similarity">
    <text evidence="4">Belongs to the immunoglobulin superfamily. CEA family.</text>
</comment>
<dbReference type="EMBL" id="JANPWB010000011">
    <property type="protein sequence ID" value="KAJ1133279.1"/>
    <property type="molecule type" value="Genomic_DNA"/>
</dbReference>
<dbReference type="InterPro" id="IPR013783">
    <property type="entry name" value="Ig-like_fold"/>
</dbReference>
<keyword evidence="8" id="KW-1185">Reference proteome</keyword>
<evidence type="ECO:0000256" key="1">
    <source>
        <dbReference type="ARBA" id="ARBA00022729"/>
    </source>
</evidence>
<dbReference type="AlphaFoldDB" id="A0AAV7Q231"/>
<sequence length="128" mass="13956">MLWFSCSLPVLMTSLLQWSAAQLSVSPDVVTLAVGETVTLSVGYTGRVRYFNWFRGAGTDADEHILGVFGSAPPAHGPRYTGREAALPDGSLRIRDVQTDHTGTYTVQMYTDQGGLRDTTAQLRVYGK</sequence>
<gene>
    <name evidence="7" type="ORF">NDU88_011576</name>
</gene>
<dbReference type="InterPro" id="IPR003599">
    <property type="entry name" value="Ig_sub"/>
</dbReference>
<dbReference type="InterPro" id="IPR013106">
    <property type="entry name" value="Ig_V-set"/>
</dbReference>
<feature type="chain" id="PRO_5043843526" description="Immunoglobulin domain-containing protein" evidence="5">
    <location>
        <begin position="22"/>
        <end position="128"/>
    </location>
</feature>
<dbReference type="Proteomes" id="UP001066276">
    <property type="component" value="Chromosome 7"/>
</dbReference>
<keyword evidence="3" id="KW-0393">Immunoglobulin domain</keyword>
<dbReference type="SMART" id="SM00409">
    <property type="entry name" value="IG"/>
    <property type="match status" value="1"/>
</dbReference>
<evidence type="ECO:0000313" key="7">
    <source>
        <dbReference type="EMBL" id="KAJ1133279.1"/>
    </source>
</evidence>
<evidence type="ECO:0000256" key="3">
    <source>
        <dbReference type="ARBA" id="ARBA00023319"/>
    </source>
</evidence>
<evidence type="ECO:0000256" key="4">
    <source>
        <dbReference type="ARBA" id="ARBA00038222"/>
    </source>
</evidence>
<feature type="domain" description="Immunoglobulin" evidence="6">
    <location>
        <begin position="27"/>
        <end position="126"/>
    </location>
</feature>
<evidence type="ECO:0000259" key="6">
    <source>
        <dbReference type="SMART" id="SM00409"/>
    </source>
</evidence>
<dbReference type="Gene3D" id="2.60.40.10">
    <property type="entry name" value="Immunoglobulins"/>
    <property type="match status" value="1"/>
</dbReference>
<accession>A0AAV7Q231</accession>
<dbReference type="InterPro" id="IPR050831">
    <property type="entry name" value="CEA_cell_adhesion"/>
</dbReference>
<evidence type="ECO:0000256" key="5">
    <source>
        <dbReference type="SAM" id="SignalP"/>
    </source>
</evidence>
<dbReference type="PANTHER" id="PTHR44427">
    <property type="entry name" value="CARCINOEMBRYONIC ANTIGEN-RELATED CELL ADHESION MOLECULE 19"/>
    <property type="match status" value="1"/>
</dbReference>
<comment type="caution">
    <text evidence="7">The sequence shown here is derived from an EMBL/GenBank/DDBJ whole genome shotgun (WGS) entry which is preliminary data.</text>
</comment>
<evidence type="ECO:0000313" key="8">
    <source>
        <dbReference type="Proteomes" id="UP001066276"/>
    </source>
</evidence>
<organism evidence="7 8">
    <name type="scientific">Pleurodeles waltl</name>
    <name type="common">Iberian ribbed newt</name>
    <dbReference type="NCBI Taxonomy" id="8319"/>
    <lineage>
        <taxon>Eukaryota</taxon>
        <taxon>Metazoa</taxon>
        <taxon>Chordata</taxon>
        <taxon>Craniata</taxon>
        <taxon>Vertebrata</taxon>
        <taxon>Euteleostomi</taxon>
        <taxon>Amphibia</taxon>
        <taxon>Batrachia</taxon>
        <taxon>Caudata</taxon>
        <taxon>Salamandroidea</taxon>
        <taxon>Salamandridae</taxon>
        <taxon>Pleurodelinae</taxon>
        <taxon>Pleurodeles</taxon>
    </lineage>
</organism>
<feature type="signal peptide" evidence="5">
    <location>
        <begin position="1"/>
        <end position="21"/>
    </location>
</feature>
<dbReference type="InterPro" id="IPR036179">
    <property type="entry name" value="Ig-like_dom_sf"/>
</dbReference>